<dbReference type="SUPFAM" id="SSF50978">
    <property type="entry name" value="WD40 repeat-like"/>
    <property type="match status" value="1"/>
</dbReference>
<dbReference type="PANTHER" id="PTHR22844:SF324">
    <property type="entry name" value="TRANSDUCIN_WD40 REPEAT PROTEIN"/>
    <property type="match status" value="1"/>
</dbReference>
<dbReference type="InterPro" id="IPR036322">
    <property type="entry name" value="WD40_repeat_dom_sf"/>
</dbReference>
<dbReference type="InterPro" id="IPR019775">
    <property type="entry name" value="WD40_repeat_CS"/>
</dbReference>
<protein>
    <submittedName>
        <fullName evidence="4">Uncharacterized protein</fullName>
    </submittedName>
</protein>
<dbReference type="EMBL" id="JAYKXN010000008">
    <property type="protein sequence ID" value="KAK7265608.1"/>
    <property type="molecule type" value="Genomic_DNA"/>
</dbReference>
<dbReference type="InterPro" id="IPR020472">
    <property type="entry name" value="WD40_PAC1"/>
</dbReference>
<dbReference type="InterPro" id="IPR001680">
    <property type="entry name" value="WD40_rpt"/>
</dbReference>
<reference evidence="4 5" key="1">
    <citation type="submission" date="2024-01" db="EMBL/GenBank/DDBJ databases">
        <title>The genomes of 5 underutilized Papilionoideae crops provide insights into root nodulation and disease resistance.</title>
        <authorList>
            <person name="Yuan L."/>
        </authorList>
    </citation>
    <scope>NUCLEOTIDE SEQUENCE [LARGE SCALE GENOMIC DNA]</scope>
    <source>
        <strain evidence="4">LY-2023</strain>
        <tissue evidence="4">Leaf</tissue>
    </source>
</reference>
<proteinExistence type="predicted"/>
<feature type="repeat" description="WD" evidence="3">
    <location>
        <begin position="166"/>
        <end position="197"/>
    </location>
</feature>
<keyword evidence="5" id="KW-1185">Reference proteome</keyword>
<feature type="repeat" description="WD" evidence="3">
    <location>
        <begin position="256"/>
        <end position="286"/>
    </location>
</feature>
<dbReference type="FunFam" id="2.130.10.10:FF:000775">
    <property type="entry name" value="BnaA09g28200D protein"/>
    <property type="match status" value="1"/>
</dbReference>
<dbReference type="AlphaFoldDB" id="A0AAN9F5H0"/>
<dbReference type="PRINTS" id="PR00320">
    <property type="entry name" value="GPROTEINBRPT"/>
</dbReference>
<organism evidence="4 5">
    <name type="scientific">Clitoria ternatea</name>
    <name type="common">Butterfly pea</name>
    <dbReference type="NCBI Taxonomy" id="43366"/>
    <lineage>
        <taxon>Eukaryota</taxon>
        <taxon>Viridiplantae</taxon>
        <taxon>Streptophyta</taxon>
        <taxon>Embryophyta</taxon>
        <taxon>Tracheophyta</taxon>
        <taxon>Spermatophyta</taxon>
        <taxon>Magnoliopsida</taxon>
        <taxon>eudicotyledons</taxon>
        <taxon>Gunneridae</taxon>
        <taxon>Pentapetalae</taxon>
        <taxon>rosids</taxon>
        <taxon>fabids</taxon>
        <taxon>Fabales</taxon>
        <taxon>Fabaceae</taxon>
        <taxon>Papilionoideae</taxon>
        <taxon>50 kb inversion clade</taxon>
        <taxon>NPAAA clade</taxon>
        <taxon>indigoferoid/millettioid clade</taxon>
        <taxon>Phaseoleae</taxon>
        <taxon>Clitoria</taxon>
    </lineage>
</organism>
<dbReference type="PROSITE" id="PS50082">
    <property type="entry name" value="WD_REPEATS_2"/>
    <property type="match status" value="3"/>
</dbReference>
<name>A0AAN9F5H0_CLITE</name>
<dbReference type="PROSITE" id="PS50294">
    <property type="entry name" value="WD_REPEATS_REGION"/>
    <property type="match status" value="1"/>
</dbReference>
<evidence type="ECO:0000256" key="3">
    <source>
        <dbReference type="PROSITE-ProRule" id="PRU00221"/>
    </source>
</evidence>
<sequence>MNGSTTLNHHCITTLKTLTPHITCLAVHRNLLYAASVNLINVFDLSHYTHVDAFNETPSSGFVKSIAFNGSRVFTAHQDCKIRVWLITTSRRHRLLSSLPTVTDRLRRCIVPKNYVSVRRHKTRLWIQHCDTVSGLAVNESLMYSVSWDKSFKIWDLSGYRCLESVKAHEDAINAVAVNDDGTVYTASADGCIKVWKRDDRVKRHLLVSTTVGNEKSTVNALALEGGGTALFSGGCDGAICRWGRENDDVVKKETLWGHSGAILCLIHVASLLASGSADLTVRIWQQERGRSWYCCRSVLEGHEKPVKSLVAFPGAVGEGDSNDVVTVFSGSLDGDIKVWEVFG</sequence>
<feature type="repeat" description="WD" evidence="3">
    <location>
        <begin position="328"/>
        <end position="344"/>
    </location>
</feature>
<dbReference type="Proteomes" id="UP001359559">
    <property type="component" value="Unassembled WGS sequence"/>
</dbReference>
<dbReference type="Pfam" id="PF00400">
    <property type="entry name" value="WD40"/>
    <property type="match status" value="4"/>
</dbReference>
<dbReference type="InterPro" id="IPR015943">
    <property type="entry name" value="WD40/YVTN_repeat-like_dom_sf"/>
</dbReference>
<keyword evidence="2" id="KW-0677">Repeat</keyword>
<comment type="caution">
    <text evidence="4">The sequence shown here is derived from an EMBL/GenBank/DDBJ whole genome shotgun (WGS) entry which is preliminary data.</text>
</comment>
<keyword evidence="1 3" id="KW-0853">WD repeat</keyword>
<dbReference type="PANTHER" id="PTHR22844">
    <property type="entry name" value="F-BOX AND WD40 DOMAIN PROTEIN"/>
    <property type="match status" value="1"/>
</dbReference>
<evidence type="ECO:0000313" key="5">
    <source>
        <dbReference type="Proteomes" id="UP001359559"/>
    </source>
</evidence>
<accession>A0AAN9F5H0</accession>
<gene>
    <name evidence="4" type="ORF">RJT34_33230</name>
</gene>
<evidence type="ECO:0000256" key="2">
    <source>
        <dbReference type="ARBA" id="ARBA00022737"/>
    </source>
</evidence>
<dbReference type="Gene3D" id="2.130.10.10">
    <property type="entry name" value="YVTN repeat-like/Quinoprotein amine dehydrogenase"/>
    <property type="match status" value="2"/>
</dbReference>
<dbReference type="InterPro" id="IPR045182">
    <property type="entry name" value="JINGUBANG-like"/>
</dbReference>
<dbReference type="SMART" id="SM00320">
    <property type="entry name" value="WD40"/>
    <property type="match status" value="7"/>
</dbReference>
<evidence type="ECO:0000256" key="1">
    <source>
        <dbReference type="ARBA" id="ARBA00022574"/>
    </source>
</evidence>
<evidence type="ECO:0000313" key="4">
    <source>
        <dbReference type="EMBL" id="KAK7265608.1"/>
    </source>
</evidence>
<dbReference type="PROSITE" id="PS00678">
    <property type="entry name" value="WD_REPEATS_1"/>
    <property type="match status" value="1"/>
</dbReference>